<feature type="binding site" evidence="20">
    <location>
        <position position="435"/>
    </location>
    <ligand>
        <name>Zn(2+)</name>
        <dbReference type="ChEBI" id="CHEBI:29105"/>
        <note>catalytic</note>
    </ligand>
</feature>
<keyword evidence="12" id="KW-0106">Calcium</keyword>
<keyword evidence="14 22" id="KW-1133">Transmembrane helix</keyword>
<reference evidence="26" key="1">
    <citation type="journal article" date="2023" name="Mol. Biol. Evol.">
        <title>Third-Generation Sequencing Reveals the Adaptive Role of the Epigenome in Three Deep-Sea Polychaetes.</title>
        <authorList>
            <person name="Perez M."/>
            <person name="Aroh O."/>
            <person name="Sun Y."/>
            <person name="Lan Y."/>
            <person name="Juniper S.K."/>
            <person name="Young C.R."/>
            <person name="Angers B."/>
            <person name="Qian P.Y."/>
        </authorList>
    </citation>
    <scope>NUCLEOTIDE SEQUENCE</scope>
    <source>
        <strain evidence="26">R07B-5</strain>
    </source>
</reference>
<evidence type="ECO:0000256" key="22">
    <source>
        <dbReference type="RuleBase" id="RU364040"/>
    </source>
</evidence>
<dbReference type="Pfam" id="PF17900">
    <property type="entry name" value="Peptidase_M1_N"/>
    <property type="match status" value="1"/>
</dbReference>
<feature type="site" description="Transition state stabilizer" evidence="21">
    <location>
        <position position="521"/>
    </location>
</feature>
<protein>
    <recommendedName>
        <fullName evidence="22">Aminopeptidase</fullName>
        <ecNumber evidence="22">3.4.11.-</ecNumber>
    </recommendedName>
</protein>
<feature type="transmembrane region" description="Helical" evidence="22">
    <location>
        <begin position="91"/>
        <end position="115"/>
    </location>
</feature>
<evidence type="ECO:0000256" key="4">
    <source>
        <dbReference type="ARBA" id="ARBA00011748"/>
    </source>
</evidence>
<dbReference type="InterPro" id="IPR034016">
    <property type="entry name" value="M1_APN-typ"/>
</dbReference>
<gene>
    <name evidence="26" type="ORF">NP493_596g01000</name>
</gene>
<evidence type="ECO:0000256" key="8">
    <source>
        <dbReference type="ARBA" id="ARBA00022692"/>
    </source>
</evidence>
<evidence type="ECO:0000259" key="23">
    <source>
        <dbReference type="Pfam" id="PF01433"/>
    </source>
</evidence>
<dbReference type="Gene3D" id="2.60.40.1730">
    <property type="entry name" value="tricorn interacting facor f3 domain"/>
    <property type="match status" value="1"/>
</dbReference>
<keyword evidence="27" id="KW-1185">Reference proteome</keyword>
<evidence type="ECO:0000256" key="12">
    <source>
        <dbReference type="ARBA" id="ARBA00022837"/>
    </source>
</evidence>
<evidence type="ECO:0000256" key="16">
    <source>
        <dbReference type="ARBA" id="ARBA00023136"/>
    </source>
</evidence>
<evidence type="ECO:0000256" key="9">
    <source>
        <dbReference type="ARBA" id="ARBA00022723"/>
    </source>
</evidence>
<evidence type="ECO:0000256" key="21">
    <source>
        <dbReference type="PIRSR" id="PIRSR634016-4"/>
    </source>
</evidence>
<evidence type="ECO:0000313" key="26">
    <source>
        <dbReference type="EMBL" id="KAK2177479.1"/>
    </source>
</evidence>
<evidence type="ECO:0000256" key="19">
    <source>
        <dbReference type="PIRSR" id="PIRSR634016-1"/>
    </source>
</evidence>
<dbReference type="GO" id="GO:0005615">
    <property type="term" value="C:extracellular space"/>
    <property type="evidence" value="ECO:0007669"/>
    <property type="project" value="TreeGrafter"/>
</dbReference>
<dbReference type="FunFam" id="1.10.390.10:FF:000016">
    <property type="entry name" value="Glutamyl aminopeptidase"/>
    <property type="match status" value="1"/>
</dbReference>
<keyword evidence="6" id="KW-1003">Cell membrane</keyword>
<dbReference type="FunFam" id="2.60.40.1730:FF:000012">
    <property type="entry name" value="Aminopeptidase N"/>
    <property type="match status" value="1"/>
</dbReference>
<dbReference type="EC" id="3.4.11.-" evidence="22"/>
<evidence type="ECO:0000256" key="6">
    <source>
        <dbReference type="ARBA" id="ARBA00022475"/>
    </source>
</evidence>
<dbReference type="GO" id="GO:0005886">
    <property type="term" value="C:plasma membrane"/>
    <property type="evidence" value="ECO:0007669"/>
    <property type="project" value="UniProtKB-SubCell"/>
</dbReference>
<dbReference type="PANTHER" id="PTHR11533:SF276">
    <property type="entry name" value="GLUTAMYL AMINOPEPTIDASE"/>
    <property type="match status" value="1"/>
</dbReference>
<evidence type="ECO:0000256" key="17">
    <source>
        <dbReference type="ARBA" id="ARBA00023157"/>
    </source>
</evidence>
<dbReference type="GO" id="GO:0043171">
    <property type="term" value="P:peptide catabolic process"/>
    <property type="evidence" value="ECO:0007669"/>
    <property type="project" value="TreeGrafter"/>
</dbReference>
<dbReference type="PANTHER" id="PTHR11533">
    <property type="entry name" value="PROTEASE M1 ZINC METALLOPROTEASE"/>
    <property type="match status" value="1"/>
</dbReference>
<dbReference type="InterPro" id="IPR045357">
    <property type="entry name" value="Aminopeptidase_N-like_N"/>
</dbReference>
<dbReference type="GO" id="GO:0004230">
    <property type="term" value="F:glutamyl aminopeptidase activity"/>
    <property type="evidence" value="ECO:0007669"/>
    <property type="project" value="UniProtKB-EC"/>
</dbReference>
<keyword evidence="5 22" id="KW-0031">Aminopeptidase</keyword>
<dbReference type="GO" id="GO:0006508">
    <property type="term" value="P:proteolysis"/>
    <property type="evidence" value="ECO:0007669"/>
    <property type="project" value="UniProtKB-KW"/>
</dbReference>
<comment type="caution">
    <text evidence="26">The sequence shown here is derived from an EMBL/GenBank/DDBJ whole genome shotgun (WGS) entry which is preliminary data.</text>
</comment>
<dbReference type="Pfam" id="PF11838">
    <property type="entry name" value="ERAP1_C"/>
    <property type="match status" value="1"/>
</dbReference>
<dbReference type="Proteomes" id="UP001209878">
    <property type="component" value="Unassembled WGS sequence"/>
</dbReference>
<keyword evidence="13" id="KW-0735">Signal-anchor</keyword>
<evidence type="ECO:0000256" key="14">
    <source>
        <dbReference type="ARBA" id="ARBA00022989"/>
    </source>
</evidence>
<feature type="domain" description="Peptidase M1 membrane alanine aminopeptidase" evidence="23">
    <location>
        <begin position="363"/>
        <end position="582"/>
    </location>
</feature>
<dbReference type="EMBL" id="JAODUO010000595">
    <property type="protein sequence ID" value="KAK2177479.1"/>
    <property type="molecule type" value="Genomic_DNA"/>
</dbReference>
<evidence type="ECO:0000259" key="24">
    <source>
        <dbReference type="Pfam" id="PF11838"/>
    </source>
</evidence>
<evidence type="ECO:0000256" key="10">
    <source>
        <dbReference type="ARBA" id="ARBA00022801"/>
    </source>
</evidence>
<keyword evidence="9 20" id="KW-0479">Metal-binding</keyword>
<dbReference type="SUPFAM" id="SSF63737">
    <property type="entry name" value="Leukotriene A4 hydrolase N-terminal domain"/>
    <property type="match status" value="1"/>
</dbReference>
<comment type="catalytic activity">
    <reaction evidence="1">
        <text>Release of N-terminal glutamate (and to a lesser extent aspartate) from a peptide.</text>
        <dbReference type="EC" id="3.4.11.7"/>
    </reaction>
</comment>
<dbReference type="GO" id="GO:0042277">
    <property type="term" value="F:peptide binding"/>
    <property type="evidence" value="ECO:0007669"/>
    <property type="project" value="TreeGrafter"/>
</dbReference>
<dbReference type="InterPro" id="IPR042097">
    <property type="entry name" value="Aminopeptidase_N-like_N_sf"/>
</dbReference>
<dbReference type="Gene3D" id="1.25.50.20">
    <property type="match status" value="1"/>
</dbReference>
<dbReference type="Gene3D" id="2.60.40.1910">
    <property type="match status" value="1"/>
</dbReference>
<dbReference type="InterPro" id="IPR014782">
    <property type="entry name" value="Peptidase_M1_dom"/>
</dbReference>
<dbReference type="GO" id="GO:0008270">
    <property type="term" value="F:zinc ion binding"/>
    <property type="evidence" value="ECO:0007669"/>
    <property type="project" value="UniProtKB-UniRule"/>
</dbReference>
<keyword evidence="7 22" id="KW-0645">Protease</keyword>
<dbReference type="GO" id="GO:0005737">
    <property type="term" value="C:cytoplasm"/>
    <property type="evidence" value="ECO:0007669"/>
    <property type="project" value="TreeGrafter"/>
</dbReference>
<dbReference type="Pfam" id="PF01433">
    <property type="entry name" value="Peptidase_M1"/>
    <property type="match status" value="1"/>
</dbReference>
<dbReference type="CDD" id="cd09601">
    <property type="entry name" value="M1_APN-Q_like"/>
    <property type="match status" value="1"/>
</dbReference>
<evidence type="ECO:0000256" key="20">
    <source>
        <dbReference type="PIRSR" id="PIRSR634016-3"/>
    </source>
</evidence>
<feature type="binding site" evidence="20">
    <location>
        <position position="458"/>
    </location>
    <ligand>
        <name>Zn(2+)</name>
        <dbReference type="ChEBI" id="CHEBI:29105"/>
        <note>catalytic</note>
    </ligand>
</feature>
<organism evidence="26 27">
    <name type="scientific">Ridgeia piscesae</name>
    <name type="common">Tubeworm</name>
    <dbReference type="NCBI Taxonomy" id="27915"/>
    <lineage>
        <taxon>Eukaryota</taxon>
        <taxon>Metazoa</taxon>
        <taxon>Spiralia</taxon>
        <taxon>Lophotrochozoa</taxon>
        <taxon>Annelida</taxon>
        <taxon>Polychaeta</taxon>
        <taxon>Sedentaria</taxon>
        <taxon>Canalipalpata</taxon>
        <taxon>Sabellida</taxon>
        <taxon>Siboglinidae</taxon>
        <taxon>Ridgeia</taxon>
    </lineage>
</organism>
<keyword evidence="11 20" id="KW-0862">Zinc</keyword>
<keyword evidence="8 22" id="KW-0812">Transmembrane</keyword>
<dbReference type="InterPro" id="IPR050344">
    <property type="entry name" value="Peptidase_M1_aminopeptidases"/>
</dbReference>
<dbReference type="InterPro" id="IPR024571">
    <property type="entry name" value="ERAP1-like_C_dom"/>
</dbReference>
<keyword evidence="15 22" id="KW-0482">Metalloprotease</keyword>
<dbReference type="InterPro" id="IPR001930">
    <property type="entry name" value="Peptidase_M1"/>
</dbReference>
<name>A0AAD9KU92_RIDPI</name>
<evidence type="ECO:0000256" key="18">
    <source>
        <dbReference type="ARBA" id="ARBA00023180"/>
    </source>
</evidence>
<feature type="domain" description="Aminopeptidase N-like N-terminal" evidence="25">
    <location>
        <begin position="142"/>
        <end position="328"/>
    </location>
</feature>
<feature type="domain" description="ERAP1-like C-terminal" evidence="24">
    <location>
        <begin position="659"/>
        <end position="980"/>
    </location>
</feature>
<evidence type="ECO:0000256" key="5">
    <source>
        <dbReference type="ARBA" id="ARBA00022438"/>
    </source>
</evidence>
<feature type="active site" description="Proton acceptor" evidence="19">
    <location>
        <position position="436"/>
    </location>
</feature>
<comment type="cofactor">
    <cofactor evidence="20 22">
        <name>Zn(2+)</name>
        <dbReference type="ChEBI" id="CHEBI:29105"/>
    </cofactor>
    <text evidence="20 22">Binds 1 zinc ion per subunit.</text>
</comment>
<feature type="binding site" evidence="20">
    <location>
        <position position="439"/>
    </location>
    <ligand>
        <name>Zn(2+)</name>
        <dbReference type="ChEBI" id="CHEBI:29105"/>
        <note>catalytic</note>
    </ligand>
</feature>
<keyword evidence="16 22" id="KW-0472">Membrane</keyword>
<evidence type="ECO:0000256" key="1">
    <source>
        <dbReference type="ARBA" id="ARBA00001703"/>
    </source>
</evidence>
<proteinExistence type="inferred from homology"/>
<dbReference type="SUPFAM" id="SSF55486">
    <property type="entry name" value="Metalloproteases ('zincins'), catalytic domain"/>
    <property type="match status" value="1"/>
</dbReference>
<evidence type="ECO:0000256" key="15">
    <source>
        <dbReference type="ARBA" id="ARBA00023049"/>
    </source>
</evidence>
<evidence type="ECO:0000256" key="3">
    <source>
        <dbReference type="ARBA" id="ARBA00010136"/>
    </source>
</evidence>
<dbReference type="Gene3D" id="1.10.390.10">
    <property type="entry name" value="Neutral Protease Domain 2"/>
    <property type="match status" value="1"/>
</dbReference>
<evidence type="ECO:0000256" key="11">
    <source>
        <dbReference type="ARBA" id="ARBA00022833"/>
    </source>
</evidence>
<evidence type="ECO:0000256" key="13">
    <source>
        <dbReference type="ARBA" id="ARBA00022968"/>
    </source>
</evidence>
<keyword evidence="17" id="KW-1015">Disulfide bond</keyword>
<dbReference type="InterPro" id="IPR027268">
    <property type="entry name" value="Peptidase_M4/M1_CTD_sf"/>
</dbReference>
<dbReference type="PRINTS" id="PR00756">
    <property type="entry name" value="ALADIPTASE"/>
</dbReference>
<evidence type="ECO:0000256" key="2">
    <source>
        <dbReference type="ARBA" id="ARBA00004401"/>
    </source>
</evidence>
<evidence type="ECO:0000259" key="25">
    <source>
        <dbReference type="Pfam" id="PF17900"/>
    </source>
</evidence>
<accession>A0AAD9KU92</accession>
<keyword evidence="10 22" id="KW-0378">Hydrolase</keyword>
<dbReference type="GO" id="GO:0070006">
    <property type="term" value="F:metalloaminopeptidase activity"/>
    <property type="evidence" value="ECO:0007669"/>
    <property type="project" value="TreeGrafter"/>
</dbReference>
<dbReference type="FunFam" id="2.60.40.1910:FF:000003">
    <property type="entry name" value="Aminopeptidase"/>
    <property type="match status" value="1"/>
</dbReference>
<comment type="similarity">
    <text evidence="3 22">Belongs to the peptidase M1 family.</text>
</comment>
<dbReference type="AlphaFoldDB" id="A0AAD9KU92"/>
<evidence type="ECO:0000256" key="7">
    <source>
        <dbReference type="ARBA" id="ARBA00022670"/>
    </source>
</evidence>
<comment type="subcellular location">
    <subcellularLocation>
        <location evidence="2">Cell membrane</location>
        <topology evidence="2">Single-pass type II membrane protein</topology>
    </subcellularLocation>
</comment>
<keyword evidence="18" id="KW-0325">Glycoprotein</keyword>
<evidence type="ECO:0000313" key="27">
    <source>
        <dbReference type="Proteomes" id="UP001209878"/>
    </source>
</evidence>
<dbReference type="FunFam" id="1.25.50.20:FF:000001">
    <property type="entry name" value="Aminopeptidase"/>
    <property type="match status" value="1"/>
</dbReference>
<sequence>MYALRRHEDRLHGDTEARAIQLDDAEVNVDGYAKTSTSSTAFDVNVSVGNDGMGPAGEQGEDKRRSSVVYSAYVCGDGRRPIAPKQPSRKYCFTVAAISCLIGAVIVGIVVGLVMNSPSKWSTLPLVDEPWHHPFLPPYAKPVLYDVWLYPDFYLNGKTFSGRENITIVVRQDTNLLLVHCKQMDITDVRVSMSTGRPLQVNTHFLFPKNQYLVVQTKETMPNASTVILHFEFLGSLAGINGYYKSTYVNRLTGNESWLTVTHFQPTEARGAFPCFDEPKYKANFSVTLKHWTNFTAHSNMPAKNSVKLDADFSETSFEPTVVMSTYLLCFIVCDFKNISGSLKNGKPHAVWARPDKINQAHYALEVSRTVVDYYEREFDMAYQLPKLDHFAIPDYNAGATEHWGIITYRETLLLYDSDNVGSRDKGNVASVMSHELAHNYFGNIITNYWWNDIWLQEGFAEFYAYKAADIVVPELHMQERFLVAVQQVAMREDAGTHSRVVISDVTDPHDIKGNFDIISYKKGASILRMLEDILGKDHFRNGVRKWLHTHAFSTVTSDGFWDVLQEESPDGVDIGDVMRPWFEQMGLPVVDIAFVRSRVQVTQTRFLDNPDADRSQPPAKYNYKWDLPLTYLTSSGSKGQTWLGRSDDTVTIPADTKWLKVNRDQVGFYRVNYPAAIWRALAEQLENDHSVFSVMDRTGLLDDSFKLAAAGLLHYPTVLELMSYLQTERDYTPWRGVVTNLKHISSLFHNTTDEQIWRSFVVRTTSGIMKHLGVNDTGSELDKELRSDVITLACDNGNVKCLDNVLDVFNRWLLDPVASPVSSNLRLAVYSYGMRQRMDELAFTAMWQRYQTATSGQDKTVIIRAIAQTQNISHVHRYLEMIKEEERVVRRQDFCHAVAYLAFNPFARPTAWEWMKGHYEELVNRFGLGNYLFNRLVPYILQKGSEKSDLIEAEDFFERYPKAGSGKNKRKAALATIKRNIAWKKKHIKTIVTWLKLHL</sequence>
<comment type="subunit">
    <text evidence="4">Homodimer; disulfide-linked.</text>
</comment>